<dbReference type="Proteomes" id="UP000244940">
    <property type="component" value="Unassembled WGS sequence"/>
</dbReference>
<comment type="cofactor">
    <cofactor evidence="8">
        <name>FMN</name>
        <dbReference type="ChEBI" id="CHEBI:58210"/>
    </cofactor>
    <text evidence="8">Binds 1 FMN per subunit.</text>
</comment>
<dbReference type="Gene3D" id="3.40.109.10">
    <property type="entry name" value="NADH Oxidase"/>
    <property type="match status" value="1"/>
</dbReference>
<sequence>MTHSNPVMDFLLTRRSRPAGALKAPAPEGPALNTLLTAATRVPDHGALVPWRLMVLEAPARLRLAALVRERGPVLGIDPAKIEKSAASWENAPLIVAVVASPVPSEKAPELEQLLSAGAVCVSLVNAALASGWGAAWITGWAAFDRVFVEQGLALEPHEQIAGFVHLGTCDTAPAERPRPDLSAIVSRVGA</sequence>
<evidence type="ECO:0000256" key="7">
    <source>
        <dbReference type="PIRNR" id="PIRNR000232"/>
    </source>
</evidence>
<keyword evidence="6 7" id="KW-0520">NAD</keyword>
<dbReference type="EC" id="1.-.-.-" evidence="7"/>
<evidence type="ECO:0000256" key="3">
    <source>
        <dbReference type="ARBA" id="ARBA00022643"/>
    </source>
</evidence>
<organism evidence="10 11">
    <name type="scientific">Pararhodobacter marinus</name>
    <dbReference type="NCBI Taxonomy" id="2184063"/>
    <lineage>
        <taxon>Bacteria</taxon>
        <taxon>Pseudomonadati</taxon>
        <taxon>Pseudomonadota</taxon>
        <taxon>Alphaproteobacteria</taxon>
        <taxon>Rhodobacterales</taxon>
        <taxon>Paracoccaceae</taxon>
        <taxon>Pararhodobacter</taxon>
    </lineage>
</organism>
<dbReference type="GO" id="GO:0016491">
    <property type="term" value="F:oxidoreductase activity"/>
    <property type="evidence" value="ECO:0007669"/>
    <property type="project" value="UniProtKB-UniRule"/>
</dbReference>
<name>A0A2U2C4T3_9RHOB</name>
<evidence type="ECO:0000256" key="2">
    <source>
        <dbReference type="ARBA" id="ARBA00022630"/>
    </source>
</evidence>
<dbReference type="PIRSF" id="PIRSF000232">
    <property type="entry name" value="YdjA"/>
    <property type="match status" value="1"/>
</dbReference>
<protein>
    <recommendedName>
        <fullName evidence="7">Putative NAD(P)H nitroreductase</fullName>
        <ecNumber evidence="7">1.-.-.-</ecNumber>
    </recommendedName>
</protein>
<keyword evidence="5 7" id="KW-0560">Oxidoreductase</keyword>
<keyword evidence="4 7" id="KW-0521">NADP</keyword>
<proteinExistence type="inferred from homology"/>
<feature type="binding site" evidence="8">
    <location>
        <position position="41"/>
    </location>
    <ligand>
        <name>FMN</name>
        <dbReference type="ChEBI" id="CHEBI:58210"/>
        <note>ligand shared between dimeric partners</note>
    </ligand>
</feature>
<dbReference type="OrthoDB" id="9804207at2"/>
<dbReference type="InterPro" id="IPR029479">
    <property type="entry name" value="Nitroreductase"/>
</dbReference>
<comment type="caution">
    <text evidence="10">The sequence shown here is derived from an EMBL/GenBank/DDBJ whole genome shotgun (WGS) entry which is preliminary data.</text>
</comment>
<dbReference type="RefSeq" id="WP_109535095.1">
    <property type="nucleotide sequence ID" value="NZ_QEYD01000015.1"/>
</dbReference>
<reference evidence="10 11" key="1">
    <citation type="submission" date="2018-05" db="EMBL/GenBank/DDBJ databases">
        <title>Pararhodobacter marina sp. nov., isolated from deep-sea water of the Indian Ocean.</title>
        <authorList>
            <person name="Lai Q.Sr."/>
            <person name="Liu X."/>
            <person name="Shao Z."/>
        </authorList>
    </citation>
    <scope>NUCLEOTIDE SEQUENCE [LARGE SCALE GENOMIC DNA]</scope>
    <source>
        <strain evidence="10 11">CIC4N-9</strain>
    </source>
</reference>
<dbReference type="InterPro" id="IPR052530">
    <property type="entry name" value="NAD(P)H_nitroreductase"/>
</dbReference>
<dbReference type="PANTHER" id="PTHR43821">
    <property type="entry name" value="NAD(P)H NITROREDUCTASE YDJA-RELATED"/>
    <property type="match status" value="1"/>
</dbReference>
<dbReference type="EMBL" id="QEYD01000015">
    <property type="protein sequence ID" value="PWE26859.1"/>
    <property type="molecule type" value="Genomic_DNA"/>
</dbReference>
<dbReference type="PANTHER" id="PTHR43821:SF1">
    <property type="entry name" value="NAD(P)H NITROREDUCTASE YDJA-RELATED"/>
    <property type="match status" value="1"/>
</dbReference>
<dbReference type="InterPro" id="IPR000415">
    <property type="entry name" value="Nitroreductase-like"/>
</dbReference>
<evidence type="ECO:0000259" key="9">
    <source>
        <dbReference type="Pfam" id="PF00881"/>
    </source>
</evidence>
<dbReference type="InterPro" id="IPR026021">
    <property type="entry name" value="YdjA-like"/>
</dbReference>
<feature type="binding site" evidence="8">
    <location>
        <position position="45"/>
    </location>
    <ligand>
        <name>FMN</name>
        <dbReference type="ChEBI" id="CHEBI:58210"/>
        <note>ligand shared between dimeric partners</note>
    </ligand>
</feature>
<feature type="binding site" description="in other chain" evidence="8">
    <location>
        <begin position="14"/>
        <end position="16"/>
    </location>
    <ligand>
        <name>FMN</name>
        <dbReference type="ChEBI" id="CHEBI:58210"/>
        <note>ligand shared between dimeric partners</note>
    </ligand>
</feature>
<evidence type="ECO:0000256" key="1">
    <source>
        <dbReference type="ARBA" id="ARBA00007118"/>
    </source>
</evidence>
<evidence type="ECO:0000313" key="11">
    <source>
        <dbReference type="Proteomes" id="UP000244940"/>
    </source>
</evidence>
<keyword evidence="3 7" id="KW-0288">FMN</keyword>
<dbReference type="GeneID" id="94367163"/>
<keyword evidence="2 7" id="KW-0285">Flavoprotein</keyword>
<evidence type="ECO:0000256" key="6">
    <source>
        <dbReference type="ARBA" id="ARBA00023027"/>
    </source>
</evidence>
<feature type="domain" description="Nitroreductase" evidence="9">
    <location>
        <begin position="31"/>
        <end position="168"/>
    </location>
</feature>
<evidence type="ECO:0000256" key="4">
    <source>
        <dbReference type="ARBA" id="ARBA00022857"/>
    </source>
</evidence>
<gene>
    <name evidence="10" type="ORF">C4N9_19915</name>
</gene>
<comment type="similarity">
    <text evidence="1 7">Belongs to the nitroreductase family.</text>
</comment>
<evidence type="ECO:0000256" key="8">
    <source>
        <dbReference type="PIRSR" id="PIRSR000232-1"/>
    </source>
</evidence>
<dbReference type="SUPFAM" id="SSF55469">
    <property type="entry name" value="FMN-dependent nitroreductase-like"/>
    <property type="match status" value="1"/>
</dbReference>
<dbReference type="CDD" id="cd02135">
    <property type="entry name" value="YdjA-like"/>
    <property type="match status" value="1"/>
</dbReference>
<evidence type="ECO:0000313" key="10">
    <source>
        <dbReference type="EMBL" id="PWE26859.1"/>
    </source>
</evidence>
<dbReference type="AlphaFoldDB" id="A0A2U2C4T3"/>
<dbReference type="Pfam" id="PF00881">
    <property type="entry name" value="Nitroreductase"/>
    <property type="match status" value="1"/>
</dbReference>
<keyword evidence="11" id="KW-1185">Reference proteome</keyword>
<evidence type="ECO:0000256" key="5">
    <source>
        <dbReference type="ARBA" id="ARBA00023002"/>
    </source>
</evidence>
<accession>A0A2U2C4T3</accession>
<feature type="binding site" description="in other chain" evidence="8">
    <location>
        <begin position="137"/>
        <end position="139"/>
    </location>
    <ligand>
        <name>FMN</name>
        <dbReference type="ChEBI" id="CHEBI:58210"/>
        <note>ligand shared between dimeric partners</note>
    </ligand>
</feature>